<dbReference type="AlphaFoldDB" id="A0A917GWW5"/>
<keyword evidence="2" id="KW-1185">Reference proteome</keyword>
<accession>A0A917GWW5</accession>
<organism evidence="1 2">
    <name type="scientific">Paenibacillus radicis</name>
    <name type="common">ex Gao et al. 2016</name>
    <dbReference type="NCBI Taxonomy" id="1737354"/>
    <lineage>
        <taxon>Bacteria</taxon>
        <taxon>Bacillati</taxon>
        <taxon>Bacillota</taxon>
        <taxon>Bacilli</taxon>
        <taxon>Bacillales</taxon>
        <taxon>Paenibacillaceae</taxon>
        <taxon>Paenibacillus</taxon>
    </lineage>
</organism>
<comment type="caution">
    <text evidence="1">The sequence shown here is derived from an EMBL/GenBank/DDBJ whole genome shotgun (WGS) entry which is preliminary data.</text>
</comment>
<gene>
    <name evidence="1" type="ORF">GCM10010918_10900</name>
</gene>
<name>A0A917GWW5_9BACL</name>
<dbReference type="Proteomes" id="UP000600247">
    <property type="component" value="Unassembled WGS sequence"/>
</dbReference>
<protein>
    <submittedName>
        <fullName evidence="1">Uncharacterized protein</fullName>
    </submittedName>
</protein>
<dbReference type="EMBL" id="BMHY01000001">
    <property type="protein sequence ID" value="GGG59538.1"/>
    <property type="molecule type" value="Genomic_DNA"/>
</dbReference>
<evidence type="ECO:0000313" key="2">
    <source>
        <dbReference type="Proteomes" id="UP000600247"/>
    </source>
</evidence>
<reference evidence="1 2" key="1">
    <citation type="journal article" date="2014" name="Int. J. Syst. Evol. Microbiol.">
        <title>Complete genome sequence of Corynebacterium casei LMG S-19264T (=DSM 44701T), isolated from a smear-ripened cheese.</title>
        <authorList>
            <consortium name="US DOE Joint Genome Institute (JGI-PGF)"/>
            <person name="Walter F."/>
            <person name="Albersmeier A."/>
            <person name="Kalinowski J."/>
            <person name="Ruckert C."/>
        </authorList>
    </citation>
    <scope>NUCLEOTIDE SEQUENCE [LARGE SCALE GENOMIC DNA]</scope>
    <source>
        <strain evidence="1 2">CGMCC 1.15286</strain>
    </source>
</reference>
<sequence length="39" mass="4454">MNTYADSLKKMLTFLIREMSATPAPYIKNPKNPKEKVAL</sequence>
<proteinExistence type="predicted"/>
<evidence type="ECO:0000313" key="1">
    <source>
        <dbReference type="EMBL" id="GGG59538.1"/>
    </source>
</evidence>